<dbReference type="OrthoDB" id="3542292at2759"/>
<protein>
    <recommendedName>
        <fullName evidence="5">Trehalase</fullName>
        <ecNumber evidence="5">3.2.1.28</ecNumber>
    </recommendedName>
    <alternativeName>
        <fullName evidence="5">Alpha-trehalose glucohydrolase</fullName>
    </alternativeName>
</protein>
<evidence type="ECO:0000256" key="3">
    <source>
        <dbReference type="ARBA" id="ARBA00022801"/>
    </source>
</evidence>
<name>A0A8H3FU47_9LECA</name>
<feature type="region of interest" description="Disordered" evidence="6">
    <location>
        <begin position="1"/>
        <end position="20"/>
    </location>
</feature>
<evidence type="ECO:0000256" key="5">
    <source>
        <dbReference type="RuleBase" id="RU361180"/>
    </source>
</evidence>
<dbReference type="PANTHER" id="PTHR23403:SF6">
    <property type="entry name" value="CYTOSOLIC NEUTRAL TREHALASE-RELATED"/>
    <property type="match status" value="1"/>
</dbReference>
<dbReference type="GO" id="GO:0004555">
    <property type="term" value="F:alpha,alpha-trehalase activity"/>
    <property type="evidence" value="ECO:0007669"/>
    <property type="project" value="UniProtKB-EC"/>
</dbReference>
<evidence type="ECO:0000313" key="9">
    <source>
        <dbReference type="Proteomes" id="UP000664534"/>
    </source>
</evidence>
<comment type="catalytic activity">
    <reaction evidence="1 5">
        <text>alpha,alpha-trehalose + H2O = alpha-D-glucose + beta-D-glucose</text>
        <dbReference type="Rhea" id="RHEA:32675"/>
        <dbReference type="ChEBI" id="CHEBI:15377"/>
        <dbReference type="ChEBI" id="CHEBI:15903"/>
        <dbReference type="ChEBI" id="CHEBI:16551"/>
        <dbReference type="ChEBI" id="CHEBI:17925"/>
        <dbReference type="EC" id="3.2.1.28"/>
    </reaction>
</comment>
<evidence type="ECO:0000256" key="2">
    <source>
        <dbReference type="ARBA" id="ARBA00005615"/>
    </source>
</evidence>
<dbReference type="InterPro" id="IPR018232">
    <property type="entry name" value="Glyco_hydro_37_CS"/>
</dbReference>
<dbReference type="Proteomes" id="UP000664534">
    <property type="component" value="Unassembled WGS sequence"/>
</dbReference>
<dbReference type="InterPro" id="IPR011120">
    <property type="entry name" value="Trehalase_Ca-bd"/>
</dbReference>
<dbReference type="Gene3D" id="1.50.10.10">
    <property type="match status" value="1"/>
</dbReference>
<dbReference type="PRINTS" id="PR00744">
    <property type="entry name" value="GLHYDRLASE37"/>
</dbReference>
<dbReference type="PANTHER" id="PTHR23403">
    <property type="entry name" value="TREHALASE"/>
    <property type="match status" value="1"/>
</dbReference>
<evidence type="ECO:0000256" key="6">
    <source>
        <dbReference type="SAM" id="MobiDB-lite"/>
    </source>
</evidence>
<feature type="domain" description="Neutral trehalase Ca2+ binding" evidence="7">
    <location>
        <begin position="50"/>
        <end position="75"/>
    </location>
</feature>
<comment type="similarity">
    <text evidence="2 5">Belongs to the glycosyl hydrolase 37 family.</text>
</comment>
<evidence type="ECO:0000256" key="4">
    <source>
        <dbReference type="ARBA" id="ARBA00023295"/>
    </source>
</evidence>
<dbReference type="InterPro" id="IPR001661">
    <property type="entry name" value="Glyco_hydro_37"/>
</dbReference>
<feature type="compositionally biased region" description="Polar residues" evidence="6">
    <location>
        <begin position="1"/>
        <end position="18"/>
    </location>
</feature>
<evidence type="ECO:0000256" key="1">
    <source>
        <dbReference type="ARBA" id="ARBA00001576"/>
    </source>
</evidence>
<accession>A0A8H3FU47</accession>
<dbReference type="InterPro" id="IPR012341">
    <property type="entry name" value="6hp_glycosidase-like_sf"/>
</dbReference>
<dbReference type="GO" id="GO:0005509">
    <property type="term" value="F:calcium ion binding"/>
    <property type="evidence" value="ECO:0007669"/>
    <property type="project" value="InterPro"/>
</dbReference>
<dbReference type="AlphaFoldDB" id="A0A8H3FU47"/>
<sequence length="691" mass="78044">MSSAGPSPNPENAGSNQDIDLAAISERNLGDDVTSTRGKLIVSVQTTKDELLQREDTDGDGLITVDDCGPKSFFLKPLKYNGIQGVEIKGTYYLANLLQELFLAEKKGEEYMEVKLEKITEDPVHRLQRLIRTSWWDNLKRNIDRSGIAVAARDPKTHKDAESHPRIYVPRGVPLQYAYYSKLAREMPDINLDVQWLPESDITAEFIRSLNDKPGILALEMEGSDSSGREELIGLPFIVPGGRFNELYNWDSCFCAMAMMDTHPHIVKSILRHFIFEIKHYGKILNANRSYYLGRAQPPFLTDLALRFFRATKHEPGSKDLLKLAILAALKEYYGYWTTTPRYDEDTGLTRYRPIGIGIPPEVESTGFDNILESYAKKHDMTMAEIGQAYTDGKIQEPELDTFFLHDRALRESGHDTSNRFVGVCGDLVTVDLNCLLYRYEMDIAEAIRDIFEDSLQVPAEFCVPGQAVDRFESSASWNLAAKKRKALIDRYLWSADKGLYFDYNTVSKKQTEHETVTSLWALWCEVASPHQAALLVEKGLPKFECVGGLSSTTETSRGSVNAANTQKQWDYPNGWAPHQILAWDGLKKYGYHEEAERLAYRWLHMITKVFVDYNGTVVEKYNVTQLESCCHRVGAEYGNQGLNFRYAPEEGFGWTNASYLHGLSLLGLDARCALAVGTPYGVYAKGVQQA</sequence>
<dbReference type="Pfam" id="PF01204">
    <property type="entry name" value="Trehalase"/>
    <property type="match status" value="1"/>
</dbReference>
<dbReference type="PROSITE" id="PS00928">
    <property type="entry name" value="TREHALASE_2"/>
    <property type="match status" value="1"/>
</dbReference>
<gene>
    <name evidence="8" type="primary">NTH1_1</name>
    <name evidence="8" type="ORF">IMSHALPRED_007884</name>
</gene>
<proteinExistence type="inferred from homology"/>
<keyword evidence="3 5" id="KW-0378">Hydrolase</keyword>
<dbReference type="EMBL" id="CAJPDT010000053">
    <property type="protein sequence ID" value="CAF9929339.1"/>
    <property type="molecule type" value="Genomic_DNA"/>
</dbReference>
<dbReference type="InterPro" id="IPR008928">
    <property type="entry name" value="6-hairpin_glycosidase_sf"/>
</dbReference>
<keyword evidence="9" id="KW-1185">Reference proteome</keyword>
<evidence type="ECO:0000313" key="8">
    <source>
        <dbReference type="EMBL" id="CAF9929339.1"/>
    </source>
</evidence>
<keyword evidence="4 5" id="KW-0326">Glycosidase</keyword>
<dbReference type="EC" id="3.2.1.28" evidence="5"/>
<comment type="caution">
    <text evidence="8">The sequence shown here is derived from an EMBL/GenBank/DDBJ whole genome shotgun (WGS) entry which is preliminary data.</text>
</comment>
<evidence type="ECO:0000259" key="7">
    <source>
        <dbReference type="Pfam" id="PF07492"/>
    </source>
</evidence>
<reference evidence="8" key="1">
    <citation type="submission" date="2021-03" db="EMBL/GenBank/DDBJ databases">
        <authorList>
            <person name="Tagirdzhanova G."/>
        </authorList>
    </citation>
    <scope>NUCLEOTIDE SEQUENCE</scope>
</reference>
<dbReference type="Pfam" id="PF07492">
    <property type="entry name" value="Trehalase_Ca-bi"/>
    <property type="match status" value="1"/>
</dbReference>
<dbReference type="SUPFAM" id="SSF48208">
    <property type="entry name" value="Six-hairpin glycosidases"/>
    <property type="match status" value="1"/>
</dbReference>
<dbReference type="GO" id="GO:0005737">
    <property type="term" value="C:cytoplasm"/>
    <property type="evidence" value="ECO:0007669"/>
    <property type="project" value="InterPro"/>
</dbReference>
<dbReference type="GO" id="GO:0005993">
    <property type="term" value="P:trehalose catabolic process"/>
    <property type="evidence" value="ECO:0007669"/>
    <property type="project" value="InterPro"/>
</dbReference>
<organism evidence="8 9">
    <name type="scientific">Imshaugia aleurites</name>
    <dbReference type="NCBI Taxonomy" id="172621"/>
    <lineage>
        <taxon>Eukaryota</taxon>
        <taxon>Fungi</taxon>
        <taxon>Dikarya</taxon>
        <taxon>Ascomycota</taxon>
        <taxon>Pezizomycotina</taxon>
        <taxon>Lecanoromycetes</taxon>
        <taxon>OSLEUM clade</taxon>
        <taxon>Lecanoromycetidae</taxon>
        <taxon>Lecanorales</taxon>
        <taxon>Lecanorineae</taxon>
        <taxon>Parmeliaceae</taxon>
        <taxon>Imshaugia</taxon>
    </lineage>
</organism>